<sequence length="258" mass="26330">MSSLFAGTYNARDTGGMPLASGGTTRSGVLYRSDSLGTASDAGLESLASTPIGVIVDFRTGPEREQAPDRLPVSRSITVVEVPLLEGAMAAPTSTGEPVSPEAMLAALSQLPTMPELYVGMLRHGAASFAQVARLVAEPADAEHPAVLVHCTAGKDRTGVATALLLDAAGAEREAVVADYALSGSNLAGEWADAMLARLAAAGVPALPQLTELVTTTPREAIEAALGWLDEQGGSAAYLRAGGLSEEHLDGLRAQLAG</sequence>
<organism evidence="2 3">
    <name type="scientific">Microterricola viridarii</name>
    <dbReference type="NCBI Taxonomy" id="412690"/>
    <lineage>
        <taxon>Bacteria</taxon>
        <taxon>Bacillati</taxon>
        <taxon>Actinomycetota</taxon>
        <taxon>Actinomycetes</taxon>
        <taxon>Micrococcales</taxon>
        <taxon>Microbacteriaceae</taxon>
        <taxon>Microterricola</taxon>
    </lineage>
</organism>
<dbReference type="RefSeq" id="WP_067227678.1">
    <property type="nucleotide sequence ID" value="NZ_CP014145.1"/>
</dbReference>
<dbReference type="EMBL" id="CP014145">
    <property type="protein sequence ID" value="AMB58819.1"/>
    <property type="molecule type" value="Genomic_DNA"/>
</dbReference>
<proteinExistence type="predicted"/>
<dbReference type="InterPro" id="IPR026893">
    <property type="entry name" value="Tyr/Ser_Pase_IphP-type"/>
</dbReference>
<accession>A0A109QWV0</accession>
<reference evidence="2 3" key="1">
    <citation type="journal article" date="2016" name="J. Biotechnol.">
        <title>First complete genome sequence of a species in the genus Microterricola, an extremophilic cold active enzyme producing bacterial strain ERGS5:02 isolated from Sikkim Himalaya.</title>
        <authorList>
            <person name="Himanshu"/>
            <person name="Swarnkar M.K."/>
            <person name="Singh D."/>
            <person name="Kumar R."/>
        </authorList>
    </citation>
    <scope>NUCLEOTIDE SEQUENCE [LARGE SCALE GENOMIC DNA]</scope>
    <source>
        <strain evidence="2 3">ERGS5:02</strain>
    </source>
</reference>
<dbReference type="Proteomes" id="UP000058305">
    <property type="component" value="Chromosome"/>
</dbReference>
<evidence type="ECO:0000313" key="3">
    <source>
        <dbReference type="Proteomes" id="UP000058305"/>
    </source>
</evidence>
<dbReference type="KEGG" id="mvd:AWU67_08015"/>
<dbReference type="InterPro" id="IPR000387">
    <property type="entry name" value="Tyr_Pase_dom"/>
</dbReference>
<feature type="domain" description="Tyrosine specific protein phosphatases" evidence="1">
    <location>
        <begin position="127"/>
        <end position="166"/>
    </location>
</feature>
<dbReference type="GO" id="GO:0004721">
    <property type="term" value="F:phosphoprotein phosphatase activity"/>
    <property type="evidence" value="ECO:0007669"/>
    <property type="project" value="InterPro"/>
</dbReference>
<evidence type="ECO:0000313" key="2">
    <source>
        <dbReference type="EMBL" id="AMB58819.1"/>
    </source>
</evidence>
<dbReference type="SUPFAM" id="SSF52799">
    <property type="entry name" value="(Phosphotyrosine protein) phosphatases II"/>
    <property type="match status" value="1"/>
</dbReference>
<dbReference type="Pfam" id="PF13350">
    <property type="entry name" value="Y_phosphatase3"/>
    <property type="match status" value="1"/>
</dbReference>
<dbReference type="InterPro" id="IPR029021">
    <property type="entry name" value="Prot-tyrosine_phosphatase-like"/>
</dbReference>
<dbReference type="AlphaFoldDB" id="A0A109QWV0"/>
<dbReference type="OrthoDB" id="1188001at2"/>
<dbReference type="PROSITE" id="PS50056">
    <property type="entry name" value="TYR_PHOSPHATASE_2"/>
    <property type="match status" value="1"/>
</dbReference>
<dbReference type="InterPro" id="IPR016130">
    <property type="entry name" value="Tyr_Pase_AS"/>
</dbReference>
<dbReference type="Gene3D" id="3.90.190.10">
    <property type="entry name" value="Protein tyrosine phosphatase superfamily"/>
    <property type="match status" value="1"/>
</dbReference>
<gene>
    <name evidence="2" type="ORF">AWU67_08015</name>
</gene>
<reference evidence="3" key="2">
    <citation type="submission" date="2016-01" db="EMBL/GenBank/DDBJ databases">
        <title>First complete genome sequence of a species in the genus Microterricola, an extremophilic cold active enzyme producing strain ERGS5:02 isolated from Sikkim Himalaya.</title>
        <authorList>
            <person name="Kumar R."/>
            <person name="Singh D."/>
            <person name="Swarnkar M.K."/>
        </authorList>
    </citation>
    <scope>NUCLEOTIDE SEQUENCE [LARGE SCALE GENOMIC DNA]</scope>
    <source>
        <strain evidence="3">ERGS5:02</strain>
    </source>
</reference>
<evidence type="ECO:0000259" key="1">
    <source>
        <dbReference type="PROSITE" id="PS50056"/>
    </source>
</evidence>
<keyword evidence="3" id="KW-1185">Reference proteome</keyword>
<protein>
    <recommendedName>
        <fullName evidence="1">Tyrosine specific protein phosphatases domain-containing protein</fullName>
    </recommendedName>
</protein>
<name>A0A109QWV0_9MICO</name>
<dbReference type="PROSITE" id="PS00383">
    <property type="entry name" value="TYR_PHOSPHATASE_1"/>
    <property type="match status" value="1"/>
</dbReference>